<evidence type="ECO:0000256" key="2">
    <source>
        <dbReference type="ARBA" id="ARBA00004236"/>
    </source>
</evidence>
<dbReference type="Pfam" id="PF00512">
    <property type="entry name" value="HisKA"/>
    <property type="match status" value="1"/>
</dbReference>
<dbReference type="SUPFAM" id="SSF158472">
    <property type="entry name" value="HAMP domain-like"/>
    <property type="match status" value="1"/>
</dbReference>
<protein>
    <recommendedName>
        <fullName evidence="3">histidine kinase</fullName>
        <ecNumber evidence="3">2.7.13.3</ecNumber>
    </recommendedName>
</protein>
<keyword evidence="7 14" id="KW-0418">Kinase</keyword>
<keyword evidence="6 11" id="KW-0812">Transmembrane</keyword>
<dbReference type="CDD" id="cd00082">
    <property type="entry name" value="HisKA"/>
    <property type="match status" value="1"/>
</dbReference>
<comment type="caution">
    <text evidence="14">The sequence shown here is derived from an EMBL/GenBank/DDBJ whole genome shotgun (WGS) entry which is preliminary data.</text>
</comment>
<dbReference type="InterPro" id="IPR003661">
    <property type="entry name" value="HisK_dim/P_dom"/>
</dbReference>
<evidence type="ECO:0000256" key="3">
    <source>
        <dbReference type="ARBA" id="ARBA00012438"/>
    </source>
</evidence>
<keyword evidence="9" id="KW-0902">Two-component regulatory system</keyword>
<feature type="domain" description="HAMP" evidence="13">
    <location>
        <begin position="201"/>
        <end position="254"/>
    </location>
</feature>
<evidence type="ECO:0000256" key="4">
    <source>
        <dbReference type="ARBA" id="ARBA00022553"/>
    </source>
</evidence>
<dbReference type="SUPFAM" id="SSF47384">
    <property type="entry name" value="Homodimeric domain of signal transducing histidine kinase"/>
    <property type="match status" value="1"/>
</dbReference>
<dbReference type="CDD" id="cd00075">
    <property type="entry name" value="HATPase"/>
    <property type="match status" value="1"/>
</dbReference>
<reference evidence="15" key="1">
    <citation type="journal article" date="2019" name="Int. J. Syst. Evol. Microbiol.">
        <title>The Global Catalogue of Microorganisms (GCM) 10K type strain sequencing project: providing services to taxonomists for standard genome sequencing and annotation.</title>
        <authorList>
            <consortium name="The Broad Institute Genomics Platform"/>
            <consortium name="The Broad Institute Genome Sequencing Center for Infectious Disease"/>
            <person name="Wu L."/>
            <person name="Ma J."/>
        </authorList>
    </citation>
    <scope>NUCLEOTIDE SEQUENCE [LARGE SCALE GENOMIC DNA]</scope>
    <source>
        <strain evidence="15">JCM 17342</strain>
    </source>
</reference>
<evidence type="ECO:0000313" key="15">
    <source>
        <dbReference type="Proteomes" id="UP001501747"/>
    </source>
</evidence>
<keyword evidence="15" id="KW-1185">Reference proteome</keyword>
<dbReference type="PANTHER" id="PTHR45436">
    <property type="entry name" value="SENSOR HISTIDINE KINASE YKOH"/>
    <property type="match status" value="1"/>
</dbReference>
<evidence type="ECO:0000259" key="12">
    <source>
        <dbReference type="PROSITE" id="PS50109"/>
    </source>
</evidence>
<sequence>MRRHCYRIGSLRGRLLGTILVLTTLSIVAVDIAALLSMRAYLQSRVDTVLTSLDHRVRELDARNPPPASESLRTLRSLGPSGNYVALIGRGGVVLDSAPADGPSGAPEPAPVLSKELLSGSALVTVPSIAEHGPGYRVRVTPLAEPVHLWGKEDPRELSAVVIATSLRANEDALAKLAAFIALATLVAVVAVGAISLAALRLGLKPLRDMATTASAIATGDTARRVELKDAGREVEQLADAINRAFDARERSEQRLRSFVADASHELRTPLTTIRGWAELYLQDIDDPALLELAMSRISDESLRMHALVEELLLLARLDQGRPFDRELVDLSRLAAEAVADTRIIAPARNISLDLSTVDAIVPGDADRLRQVLRNLLGNAIQHTPDGEPVHVSVRPVGDTAVALSVSDEGPGLDPALASRVFERFYRGDRSRGPGGSGLGLSIVKAITEAHGGSARVESVPGAGATFVVTLPRRS</sequence>
<organism evidence="14 15">
    <name type="scientific">Allokutzneria multivorans</name>
    <dbReference type="NCBI Taxonomy" id="1142134"/>
    <lineage>
        <taxon>Bacteria</taxon>
        <taxon>Bacillati</taxon>
        <taxon>Actinomycetota</taxon>
        <taxon>Actinomycetes</taxon>
        <taxon>Pseudonocardiales</taxon>
        <taxon>Pseudonocardiaceae</taxon>
        <taxon>Allokutzneria</taxon>
    </lineage>
</organism>
<dbReference type="EMBL" id="BAABAL010000019">
    <property type="protein sequence ID" value="GAA4030947.1"/>
    <property type="molecule type" value="Genomic_DNA"/>
</dbReference>
<gene>
    <name evidence="14" type="ORF">GCM10022247_65060</name>
</gene>
<dbReference type="Gene3D" id="3.30.565.10">
    <property type="entry name" value="Histidine kinase-like ATPase, C-terminal domain"/>
    <property type="match status" value="1"/>
</dbReference>
<dbReference type="CDD" id="cd06225">
    <property type="entry name" value="HAMP"/>
    <property type="match status" value="1"/>
</dbReference>
<dbReference type="InterPro" id="IPR003594">
    <property type="entry name" value="HATPase_dom"/>
</dbReference>
<dbReference type="PROSITE" id="PS50109">
    <property type="entry name" value="HIS_KIN"/>
    <property type="match status" value="1"/>
</dbReference>
<dbReference type="PROSITE" id="PS50885">
    <property type="entry name" value="HAMP"/>
    <property type="match status" value="1"/>
</dbReference>
<proteinExistence type="predicted"/>
<dbReference type="SMART" id="SM00388">
    <property type="entry name" value="HisKA"/>
    <property type="match status" value="1"/>
</dbReference>
<evidence type="ECO:0000256" key="5">
    <source>
        <dbReference type="ARBA" id="ARBA00022679"/>
    </source>
</evidence>
<dbReference type="Gene3D" id="6.10.340.10">
    <property type="match status" value="1"/>
</dbReference>
<dbReference type="InterPro" id="IPR003660">
    <property type="entry name" value="HAMP_dom"/>
</dbReference>
<dbReference type="RefSeq" id="WP_344883465.1">
    <property type="nucleotide sequence ID" value="NZ_BAABAL010000019.1"/>
</dbReference>
<dbReference type="Proteomes" id="UP001501747">
    <property type="component" value="Unassembled WGS sequence"/>
</dbReference>
<dbReference type="InterPro" id="IPR050428">
    <property type="entry name" value="TCS_sensor_his_kinase"/>
</dbReference>
<dbReference type="InterPro" id="IPR004358">
    <property type="entry name" value="Sig_transdc_His_kin-like_C"/>
</dbReference>
<dbReference type="InterPro" id="IPR036097">
    <property type="entry name" value="HisK_dim/P_sf"/>
</dbReference>
<comment type="catalytic activity">
    <reaction evidence="1">
        <text>ATP + protein L-histidine = ADP + protein N-phospho-L-histidine.</text>
        <dbReference type="EC" id="2.7.13.3"/>
    </reaction>
</comment>
<keyword evidence="4" id="KW-0597">Phosphoprotein</keyword>
<dbReference type="InterPro" id="IPR036890">
    <property type="entry name" value="HATPase_C_sf"/>
</dbReference>
<dbReference type="Pfam" id="PF02518">
    <property type="entry name" value="HATPase_c"/>
    <property type="match status" value="1"/>
</dbReference>
<dbReference type="Pfam" id="PF00672">
    <property type="entry name" value="HAMP"/>
    <property type="match status" value="1"/>
</dbReference>
<dbReference type="SMART" id="SM00304">
    <property type="entry name" value="HAMP"/>
    <property type="match status" value="1"/>
</dbReference>
<keyword evidence="10 11" id="KW-0472">Membrane</keyword>
<dbReference type="GO" id="GO:0016301">
    <property type="term" value="F:kinase activity"/>
    <property type="evidence" value="ECO:0007669"/>
    <property type="project" value="UniProtKB-KW"/>
</dbReference>
<accession>A0ABP7TV29</accession>
<dbReference type="Gene3D" id="1.10.287.130">
    <property type="match status" value="1"/>
</dbReference>
<comment type="subcellular location">
    <subcellularLocation>
        <location evidence="2">Cell membrane</location>
    </subcellularLocation>
</comment>
<dbReference type="InterPro" id="IPR005467">
    <property type="entry name" value="His_kinase_dom"/>
</dbReference>
<evidence type="ECO:0000256" key="7">
    <source>
        <dbReference type="ARBA" id="ARBA00022777"/>
    </source>
</evidence>
<dbReference type="PRINTS" id="PR00344">
    <property type="entry name" value="BCTRLSENSOR"/>
</dbReference>
<dbReference type="EC" id="2.7.13.3" evidence="3"/>
<evidence type="ECO:0000256" key="1">
    <source>
        <dbReference type="ARBA" id="ARBA00000085"/>
    </source>
</evidence>
<keyword evidence="8 11" id="KW-1133">Transmembrane helix</keyword>
<evidence type="ECO:0000256" key="6">
    <source>
        <dbReference type="ARBA" id="ARBA00022692"/>
    </source>
</evidence>
<evidence type="ECO:0000313" key="14">
    <source>
        <dbReference type="EMBL" id="GAA4030947.1"/>
    </source>
</evidence>
<dbReference type="SMART" id="SM00387">
    <property type="entry name" value="HATPase_c"/>
    <property type="match status" value="1"/>
</dbReference>
<name>A0ABP7TV29_9PSEU</name>
<evidence type="ECO:0000256" key="9">
    <source>
        <dbReference type="ARBA" id="ARBA00023012"/>
    </source>
</evidence>
<dbReference type="SUPFAM" id="SSF55874">
    <property type="entry name" value="ATPase domain of HSP90 chaperone/DNA topoisomerase II/histidine kinase"/>
    <property type="match status" value="1"/>
</dbReference>
<feature type="transmembrane region" description="Helical" evidence="11">
    <location>
        <begin position="177"/>
        <end position="200"/>
    </location>
</feature>
<evidence type="ECO:0000259" key="13">
    <source>
        <dbReference type="PROSITE" id="PS50885"/>
    </source>
</evidence>
<dbReference type="PANTHER" id="PTHR45436:SF5">
    <property type="entry name" value="SENSOR HISTIDINE KINASE TRCS"/>
    <property type="match status" value="1"/>
</dbReference>
<evidence type="ECO:0000256" key="11">
    <source>
        <dbReference type="SAM" id="Phobius"/>
    </source>
</evidence>
<keyword evidence="5" id="KW-0808">Transferase</keyword>
<feature type="domain" description="Histidine kinase" evidence="12">
    <location>
        <begin position="262"/>
        <end position="475"/>
    </location>
</feature>
<evidence type="ECO:0000256" key="8">
    <source>
        <dbReference type="ARBA" id="ARBA00022989"/>
    </source>
</evidence>
<evidence type="ECO:0000256" key="10">
    <source>
        <dbReference type="ARBA" id="ARBA00023136"/>
    </source>
</evidence>